<feature type="signal peptide" evidence="2">
    <location>
        <begin position="1"/>
        <end position="18"/>
    </location>
</feature>
<evidence type="ECO:0000313" key="3">
    <source>
        <dbReference type="EMBL" id="KAK6348951.1"/>
    </source>
</evidence>
<evidence type="ECO:0000256" key="2">
    <source>
        <dbReference type="SAM" id="SignalP"/>
    </source>
</evidence>
<accession>A0AAV9UW46</accession>
<reference evidence="3 4" key="1">
    <citation type="submission" date="2019-10" db="EMBL/GenBank/DDBJ databases">
        <authorList>
            <person name="Palmer J.M."/>
        </authorList>
    </citation>
    <scope>NUCLEOTIDE SEQUENCE [LARGE SCALE GENOMIC DNA]</scope>
    <source>
        <strain evidence="3 4">TWF730</strain>
    </source>
</reference>
<protein>
    <submittedName>
        <fullName evidence="3">Uncharacterized protein</fullName>
    </submittedName>
</protein>
<name>A0AAV9UW46_9PEZI</name>
<dbReference type="EMBL" id="JAVHNS010000007">
    <property type="protein sequence ID" value="KAK6348951.1"/>
    <property type="molecule type" value="Genomic_DNA"/>
</dbReference>
<gene>
    <name evidence="3" type="ORF">TWF730_009712</name>
</gene>
<comment type="caution">
    <text evidence="3">The sequence shown here is derived from an EMBL/GenBank/DDBJ whole genome shotgun (WGS) entry which is preliminary data.</text>
</comment>
<feature type="region of interest" description="Disordered" evidence="1">
    <location>
        <begin position="29"/>
        <end position="65"/>
    </location>
</feature>
<dbReference type="Proteomes" id="UP001373714">
    <property type="component" value="Unassembled WGS sequence"/>
</dbReference>
<evidence type="ECO:0000313" key="4">
    <source>
        <dbReference type="Proteomes" id="UP001373714"/>
    </source>
</evidence>
<dbReference type="AlphaFoldDB" id="A0AAV9UW46"/>
<feature type="compositionally biased region" description="Polar residues" evidence="1">
    <location>
        <begin position="29"/>
        <end position="47"/>
    </location>
</feature>
<feature type="chain" id="PRO_5043664855" evidence="2">
    <location>
        <begin position="19"/>
        <end position="205"/>
    </location>
</feature>
<keyword evidence="4" id="KW-1185">Reference proteome</keyword>
<keyword evidence="2" id="KW-0732">Signal</keyword>
<sequence>MKLLSVVLGASIFVGALALSRSSDTLEIQNANSPQRGNINKISQTHEATSKSKKPKSPSAKNRIDDFTKPRSCSNQRWFCEDDDRCRYCNGVCKIREGKEYGKCVDAPKPPSCSEYTQYCESFIQCADCDGICQIEDGEETGVCVDKPKRCTDLYTDCKTSEDCGFCGGFCDILDGERFGLCIDREEGLGGKTRSSSKIVIVITQ</sequence>
<proteinExistence type="predicted"/>
<evidence type="ECO:0000256" key="1">
    <source>
        <dbReference type="SAM" id="MobiDB-lite"/>
    </source>
</evidence>
<organism evidence="3 4">
    <name type="scientific">Orbilia blumenaviensis</name>
    <dbReference type="NCBI Taxonomy" id="1796055"/>
    <lineage>
        <taxon>Eukaryota</taxon>
        <taxon>Fungi</taxon>
        <taxon>Dikarya</taxon>
        <taxon>Ascomycota</taxon>
        <taxon>Pezizomycotina</taxon>
        <taxon>Orbiliomycetes</taxon>
        <taxon>Orbiliales</taxon>
        <taxon>Orbiliaceae</taxon>
        <taxon>Orbilia</taxon>
    </lineage>
</organism>